<proteinExistence type="predicted"/>
<dbReference type="Pfam" id="PF22758">
    <property type="entry name" value="Phage_cement"/>
    <property type="match status" value="1"/>
</dbReference>
<evidence type="ECO:0000313" key="2">
    <source>
        <dbReference type="Proteomes" id="UP001139171"/>
    </source>
</evidence>
<evidence type="ECO:0000313" key="1">
    <source>
        <dbReference type="EMBL" id="MCD1124816.1"/>
    </source>
</evidence>
<dbReference type="EMBL" id="JAJNAG010000002">
    <property type="protein sequence ID" value="MCD1124816.1"/>
    <property type="molecule type" value="Genomic_DNA"/>
</dbReference>
<accession>A0A9X1MSQ5</accession>
<name>A0A9X1MSQ5_9GAMM</name>
<dbReference type="InterPro" id="IPR054438">
    <property type="entry name" value="Struct_cement_gp24/gp6"/>
</dbReference>
<keyword evidence="2" id="KW-1185">Reference proteome</keyword>
<comment type="caution">
    <text evidence="1">The sequence shown here is derived from an EMBL/GenBank/DDBJ whole genome shotgun (WGS) entry which is preliminary data.</text>
</comment>
<dbReference type="RefSeq" id="WP_230607825.1">
    <property type="nucleotide sequence ID" value="NZ_JAJNAG010000002.1"/>
</dbReference>
<gene>
    <name evidence="1" type="ORF">LPW36_01995</name>
</gene>
<dbReference type="AlphaFoldDB" id="A0A9X1MSQ5"/>
<dbReference type="Proteomes" id="UP001139171">
    <property type="component" value="Unassembled WGS sequence"/>
</dbReference>
<sequence>MPFQKTINRELAIGIPGEVANNGPRRAVTATLNSTDAKNNVFGRVFTYTADHEVAAGKGNGGAIAGILSNPKAYALYGTDGNTVGPSMALPNGGDAEFTYMAEMYVVLPRAAAIGDKVIYDETTGEIDTVARAATDPGAGKAFLPNAYVSNFYTTGNSIGVITLTN</sequence>
<protein>
    <submittedName>
        <fullName evidence="1">Uncharacterized protein</fullName>
    </submittedName>
</protein>
<organism evidence="1 2">
    <name type="scientific">Limnobaculum eriocheiris</name>
    <dbReference type="NCBI Taxonomy" id="2897391"/>
    <lineage>
        <taxon>Bacteria</taxon>
        <taxon>Pseudomonadati</taxon>
        <taxon>Pseudomonadota</taxon>
        <taxon>Gammaproteobacteria</taxon>
        <taxon>Enterobacterales</taxon>
        <taxon>Budviciaceae</taxon>
        <taxon>Limnobaculum</taxon>
    </lineage>
</organism>
<reference evidence="1" key="1">
    <citation type="submission" date="2021-11" db="EMBL/GenBank/DDBJ databases">
        <title>Jinshanibacter sp. isolated from one year old Eriocheir sinensis.</title>
        <authorList>
            <person name="Li J.-Y."/>
            <person name="He W."/>
            <person name="Gao T.-H."/>
        </authorList>
    </citation>
    <scope>NUCLEOTIDE SEQUENCE</scope>
    <source>
        <strain evidence="1">LJY008</strain>
    </source>
</reference>